<dbReference type="Pfam" id="PF00370">
    <property type="entry name" value="FGGY_N"/>
    <property type="match status" value="1"/>
</dbReference>
<reference evidence="10" key="1">
    <citation type="submission" date="2022-03" db="EMBL/GenBank/DDBJ databases">
        <authorList>
            <person name="Lindestad O."/>
        </authorList>
    </citation>
    <scope>NUCLEOTIDE SEQUENCE</scope>
</reference>
<dbReference type="OrthoDB" id="6278781at2759"/>
<accession>A0A8S4SI25</accession>
<keyword evidence="4 6" id="KW-0808">Transferase</keyword>
<gene>
    <name evidence="10" type="primary">jg6667</name>
    <name evidence="10" type="ORF">PAEG_LOCUS25563</name>
</gene>
<comment type="caution">
    <text evidence="10">The sequence shown here is derived from an EMBL/GenBank/DDBJ whole genome shotgun (WGS) entry which is preliminary data.</text>
</comment>
<evidence type="ECO:0000313" key="10">
    <source>
        <dbReference type="EMBL" id="CAH2266967.1"/>
    </source>
</evidence>
<evidence type="ECO:0000256" key="4">
    <source>
        <dbReference type="ARBA" id="ARBA00022679"/>
    </source>
</evidence>
<dbReference type="SUPFAM" id="SSF53067">
    <property type="entry name" value="Actin-like ATPase domain"/>
    <property type="match status" value="2"/>
</dbReference>
<dbReference type="AlphaFoldDB" id="A0A8S4SI25"/>
<dbReference type="PROSITE" id="PS00445">
    <property type="entry name" value="FGGY_KINASES_2"/>
    <property type="match status" value="1"/>
</dbReference>
<comment type="pathway">
    <text evidence="1">Polyol metabolism; glycerol degradation via glycerol kinase pathway; sn-glycerol 3-phosphate from glycerol: step 1/1.</text>
</comment>
<dbReference type="GO" id="GO:0006071">
    <property type="term" value="P:glycerol metabolic process"/>
    <property type="evidence" value="ECO:0007669"/>
    <property type="project" value="TreeGrafter"/>
</dbReference>
<comment type="similarity">
    <text evidence="2 6">Belongs to the FGGY kinase family.</text>
</comment>
<protein>
    <recommendedName>
        <fullName evidence="3">glycerol kinase</fullName>
        <ecNumber evidence="3">2.7.1.30</ecNumber>
    </recommendedName>
</protein>
<evidence type="ECO:0000256" key="6">
    <source>
        <dbReference type="RuleBase" id="RU003733"/>
    </source>
</evidence>
<feature type="region of interest" description="Disordered" evidence="7">
    <location>
        <begin position="272"/>
        <end position="302"/>
    </location>
</feature>
<evidence type="ECO:0000256" key="7">
    <source>
        <dbReference type="SAM" id="MobiDB-lite"/>
    </source>
</evidence>
<dbReference type="InterPro" id="IPR018484">
    <property type="entry name" value="FGGY_N"/>
</dbReference>
<dbReference type="PANTHER" id="PTHR10196">
    <property type="entry name" value="SUGAR KINASE"/>
    <property type="match status" value="1"/>
</dbReference>
<dbReference type="GO" id="GO:0006641">
    <property type="term" value="P:triglyceride metabolic process"/>
    <property type="evidence" value="ECO:0007669"/>
    <property type="project" value="TreeGrafter"/>
</dbReference>
<feature type="compositionally biased region" description="Basic residues" evidence="7">
    <location>
        <begin position="293"/>
        <end position="302"/>
    </location>
</feature>
<organism evidence="10 11">
    <name type="scientific">Pararge aegeria aegeria</name>
    <dbReference type="NCBI Taxonomy" id="348720"/>
    <lineage>
        <taxon>Eukaryota</taxon>
        <taxon>Metazoa</taxon>
        <taxon>Ecdysozoa</taxon>
        <taxon>Arthropoda</taxon>
        <taxon>Hexapoda</taxon>
        <taxon>Insecta</taxon>
        <taxon>Pterygota</taxon>
        <taxon>Neoptera</taxon>
        <taxon>Endopterygota</taxon>
        <taxon>Lepidoptera</taxon>
        <taxon>Glossata</taxon>
        <taxon>Ditrysia</taxon>
        <taxon>Papilionoidea</taxon>
        <taxon>Nymphalidae</taxon>
        <taxon>Satyrinae</taxon>
        <taxon>Satyrini</taxon>
        <taxon>Parargina</taxon>
        <taxon>Pararge</taxon>
    </lineage>
</organism>
<feature type="domain" description="Carbohydrate kinase FGGY N-terminal" evidence="8">
    <location>
        <begin position="1"/>
        <end position="117"/>
    </location>
</feature>
<dbReference type="InterPro" id="IPR018485">
    <property type="entry name" value="FGGY_C"/>
</dbReference>
<keyword evidence="11" id="KW-1185">Reference proteome</keyword>
<feature type="domain" description="Carbohydrate kinase FGGY C-terminal" evidence="9">
    <location>
        <begin position="120"/>
        <end position="214"/>
    </location>
</feature>
<dbReference type="Gene3D" id="3.30.420.40">
    <property type="match status" value="1"/>
</dbReference>
<evidence type="ECO:0000313" key="11">
    <source>
        <dbReference type="Proteomes" id="UP000838756"/>
    </source>
</evidence>
<evidence type="ECO:0000259" key="8">
    <source>
        <dbReference type="Pfam" id="PF00370"/>
    </source>
</evidence>
<evidence type="ECO:0000259" key="9">
    <source>
        <dbReference type="Pfam" id="PF02782"/>
    </source>
</evidence>
<name>A0A8S4SI25_9NEOP</name>
<evidence type="ECO:0000256" key="1">
    <source>
        <dbReference type="ARBA" id="ARBA00005190"/>
    </source>
</evidence>
<dbReference type="PANTHER" id="PTHR10196:SF68">
    <property type="entry name" value="GLYCEROL KINASE 5-RELATED"/>
    <property type="match status" value="1"/>
</dbReference>
<keyword evidence="5 6" id="KW-0418">Kinase</keyword>
<dbReference type="GO" id="GO:0005739">
    <property type="term" value="C:mitochondrion"/>
    <property type="evidence" value="ECO:0007669"/>
    <property type="project" value="TreeGrafter"/>
</dbReference>
<evidence type="ECO:0000256" key="5">
    <source>
        <dbReference type="ARBA" id="ARBA00022777"/>
    </source>
</evidence>
<dbReference type="Pfam" id="PF02782">
    <property type="entry name" value="FGGY_C"/>
    <property type="match status" value="1"/>
</dbReference>
<dbReference type="EC" id="2.7.1.30" evidence="3"/>
<dbReference type="InterPro" id="IPR043129">
    <property type="entry name" value="ATPase_NBD"/>
</dbReference>
<sequence length="302" mass="34251">MGISTQRSTFITWSRETGKPFHRFITWKDLRADELVKQWNDSYTWRLIKVGSYVLYMLSRSKRFRAGSVLKFTNNQTTMRLSWVLHNIQEFKSAVQSNDAMFGTLDTWLLYKMTVQSSVSQPPYNDFTAASGFVGMKPSTTKAHLVRAVLESLAFRTAQLYTCVQAETTYNFSTIRLDGGVSNNDFVVQLVADLTGLKVERPVQVEMSSLGCAHIVGLQLGIFKSKDELKSLRKIGTVFSPRPQVKKSYEKIVARWEDAVKRMCGWYLGNKSSQNSVQDSSNSVTPQNSFKATKLKRNSSNT</sequence>
<dbReference type="InterPro" id="IPR018483">
    <property type="entry name" value="Carb_kinase_FGGY_CS"/>
</dbReference>
<evidence type="ECO:0000256" key="2">
    <source>
        <dbReference type="ARBA" id="ARBA00009156"/>
    </source>
</evidence>
<dbReference type="Proteomes" id="UP000838756">
    <property type="component" value="Unassembled WGS sequence"/>
</dbReference>
<dbReference type="EMBL" id="CAKXAJ010026337">
    <property type="protein sequence ID" value="CAH2266967.1"/>
    <property type="molecule type" value="Genomic_DNA"/>
</dbReference>
<evidence type="ECO:0000256" key="3">
    <source>
        <dbReference type="ARBA" id="ARBA00012099"/>
    </source>
</evidence>
<dbReference type="GO" id="GO:0046167">
    <property type="term" value="P:glycerol-3-phosphate biosynthetic process"/>
    <property type="evidence" value="ECO:0007669"/>
    <property type="project" value="TreeGrafter"/>
</dbReference>
<dbReference type="GO" id="GO:0004370">
    <property type="term" value="F:glycerol kinase activity"/>
    <property type="evidence" value="ECO:0007669"/>
    <property type="project" value="UniProtKB-EC"/>
</dbReference>
<proteinExistence type="inferred from homology"/>
<feature type="compositionally biased region" description="Low complexity" evidence="7">
    <location>
        <begin position="272"/>
        <end position="284"/>
    </location>
</feature>